<dbReference type="Pfam" id="PF13692">
    <property type="entry name" value="Glyco_trans_1_4"/>
    <property type="match status" value="1"/>
</dbReference>
<dbReference type="GO" id="GO:0016740">
    <property type="term" value="F:transferase activity"/>
    <property type="evidence" value="ECO:0007669"/>
    <property type="project" value="UniProtKB-KW"/>
</dbReference>
<dbReference type="AlphaFoldDB" id="A0A5C8P8L7"/>
<proteinExistence type="predicted"/>
<dbReference type="Proteomes" id="UP000321638">
    <property type="component" value="Unassembled WGS sequence"/>
</dbReference>
<organism evidence="2 3">
    <name type="scientific">Vineibacter terrae</name>
    <dbReference type="NCBI Taxonomy" id="2586908"/>
    <lineage>
        <taxon>Bacteria</taxon>
        <taxon>Pseudomonadati</taxon>
        <taxon>Pseudomonadota</taxon>
        <taxon>Alphaproteobacteria</taxon>
        <taxon>Hyphomicrobiales</taxon>
        <taxon>Vineibacter</taxon>
    </lineage>
</organism>
<protein>
    <submittedName>
        <fullName evidence="2">Glycosyltransferase family 4 protein</fullName>
    </submittedName>
</protein>
<dbReference type="OrthoDB" id="7815474at2"/>
<keyword evidence="2" id="KW-0808">Transferase</keyword>
<evidence type="ECO:0000313" key="2">
    <source>
        <dbReference type="EMBL" id="TXL69904.1"/>
    </source>
</evidence>
<dbReference type="Gene3D" id="3.40.50.2000">
    <property type="entry name" value="Glycogen Phosphorylase B"/>
    <property type="match status" value="2"/>
</dbReference>
<feature type="region of interest" description="Disordered" evidence="1">
    <location>
        <begin position="376"/>
        <end position="405"/>
    </location>
</feature>
<name>A0A5C8P8L7_9HYPH</name>
<evidence type="ECO:0000256" key="1">
    <source>
        <dbReference type="SAM" id="MobiDB-lite"/>
    </source>
</evidence>
<evidence type="ECO:0000313" key="3">
    <source>
        <dbReference type="Proteomes" id="UP000321638"/>
    </source>
</evidence>
<dbReference type="RefSeq" id="WP_147852036.1">
    <property type="nucleotide sequence ID" value="NZ_VDUZ01000069.1"/>
</dbReference>
<comment type="caution">
    <text evidence="2">The sequence shown here is derived from an EMBL/GenBank/DDBJ whole genome shotgun (WGS) entry which is preliminary data.</text>
</comment>
<dbReference type="EMBL" id="VDUZ01000069">
    <property type="protein sequence ID" value="TXL69904.1"/>
    <property type="molecule type" value="Genomic_DNA"/>
</dbReference>
<dbReference type="SUPFAM" id="SSF53756">
    <property type="entry name" value="UDP-Glycosyltransferase/glycogen phosphorylase"/>
    <property type="match status" value="1"/>
</dbReference>
<keyword evidence="3" id="KW-1185">Reference proteome</keyword>
<accession>A0A5C8P8L7</accession>
<reference evidence="2 3" key="1">
    <citation type="submission" date="2019-06" db="EMBL/GenBank/DDBJ databases">
        <title>New taxonomy in bacterial strain CC-CFT640, isolated from vineyard.</title>
        <authorList>
            <person name="Lin S.-Y."/>
            <person name="Tsai C.-F."/>
            <person name="Young C.-C."/>
        </authorList>
    </citation>
    <scope>NUCLEOTIDE SEQUENCE [LARGE SCALE GENOMIC DNA]</scope>
    <source>
        <strain evidence="2 3">CC-CFT640</strain>
    </source>
</reference>
<gene>
    <name evidence="2" type="ORF">FHP25_36960</name>
</gene>
<sequence length="405" mass="45090">MTVPLKVLIVSPIPSHPAVQGNSVRILAFGAELKRRGVMADFLYYGMEGLSKEQAEVMIGFWHRFFFVRSQPLSRPSHARSWGIDDWCADQLCDTVRELAATHRYDAIIVNYVWMSKVLTGIHGPLKVIDTHDLFGDRHLTAEEQGLEPRWFFTTVEEERRGFERADVVIAIQENEAEAIQDRFTGKVLTVGHPVEPGFLTGPWAPNPSFTFGYLGSGNPWNVRSVLAIDAALARDRVARWALAGTISRRRLSLQSHPFLLGVVERVERFYDVVECVLNPMLGGTGLKIKTIEAIAFGKPVIGTRDAFEGMRPEHDFHRLDTIDAMIGAMKAYTTSGALREELALSSRSLFVRYMAAVTQGYDALVTLIRQHRTSRARTRDDTAATAGTAGRFPNRLAAPAPPTG</sequence>